<reference evidence="2 3" key="1">
    <citation type="submission" date="2016-10" db="EMBL/GenBank/DDBJ databases">
        <title>Draft genome sequence of Methylobacterium extorquens CP3, a seed endophyte of Crotalaria pumila with plant growth-promoting and metal tolerance properties.</title>
        <authorList>
            <person name="Sanchez-Lopez A.S."/>
            <person name="Van Hamme J.D."/>
            <person name="Thijs S."/>
            <person name="Mcammond B.M."/>
            <person name="Stevens V."/>
            <person name="Gonzalez-Chavez M.D.C."/>
            <person name="Vangronsveld J."/>
        </authorList>
    </citation>
    <scope>NUCLEOTIDE SEQUENCE [LARGE SCALE GENOMIC DNA]</scope>
    <source>
        <strain evidence="2 3">CP3</strain>
    </source>
</reference>
<name>A0A1S1P494_METEX</name>
<gene>
    <name evidence="2" type="ORF">BK022_15725</name>
</gene>
<protein>
    <recommendedName>
        <fullName evidence="1">Phosphoadenosine phosphosulphate reductase domain-containing protein</fullName>
    </recommendedName>
</protein>
<dbReference type="AlphaFoldDB" id="A0A1S1P494"/>
<dbReference type="InterPro" id="IPR014729">
    <property type="entry name" value="Rossmann-like_a/b/a_fold"/>
</dbReference>
<dbReference type="Gene3D" id="3.40.50.620">
    <property type="entry name" value="HUPs"/>
    <property type="match status" value="1"/>
</dbReference>
<comment type="caution">
    <text evidence="2">The sequence shown here is derived from an EMBL/GenBank/DDBJ whole genome shotgun (WGS) entry which is preliminary data.</text>
</comment>
<dbReference type="SUPFAM" id="SSF52402">
    <property type="entry name" value="Adenine nucleotide alpha hydrolases-like"/>
    <property type="match status" value="1"/>
</dbReference>
<dbReference type="EMBL" id="MNAO01000194">
    <property type="protein sequence ID" value="OHV15916.1"/>
    <property type="molecule type" value="Genomic_DNA"/>
</dbReference>
<dbReference type="Pfam" id="PF01507">
    <property type="entry name" value="PAPS_reduct"/>
    <property type="match status" value="1"/>
</dbReference>
<sequence>MANPYLIQGPALISFSGGRTSGYMLKHILNAHGGTLPADVHVAFANTGREMPETLDFVQECSERWGVYIAWLEFDAEAEHRTRIVSHNSACRNGEPLAAVLGLRAMPANPVARFCTIDGKIKRLQAYMRRVLGYPAWSSIVGLRADEMSRVEKQRRRAESGKDGNGIGIPVMPLAEAGVSRHDVAAWWAAQPFDLRLQNVGGRTPLGNCDLCFLKNTATLVGILRDQPELADWWIAQERRFESTKHPGSYAHFRKDRPSYADLLRLSQDQGDLLTLEPEEESLDCACTD</sequence>
<accession>A0A1S1P494</accession>
<evidence type="ECO:0000259" key="1">
    <source>
        <dbReference type="Pfam" id="PF01507"/>
    </source>
</evidence>
<organism evidence="2 3">
    <name type="scientific">Methylorubrum extorquens</name>
    <name type="common">Methylobacterium dichloromethanicum</name>
    <name type="synonym">Methylobacterium extorquens</name>
    <dbReference type="NCBI Taxonomy" id="408"/>
    <lineage>
        <taxon>Bacteria</taxon>
        <taxon>Pseudomonadati</taxon>
        <taxon>Pseudomonadota</taxon>
        <taxon>Alphaproteobacteria</taxon>
        <taxon>Hyphomicrobiales</taxon>
        <taxon>Methylobacteriaceae</taxon>
        <taxon>Methylorubrum</taxon>
    </lineage>
</organism>
<dbReference type="GO" id="GO:0003824">
    <property type="term" value="F:catalytic activity"/>
    <property type="evidence" value="ECO:0007669"/>
    <property type="project" value="InterPro"/>
</dbReference>
<dbReference type="Proteomes" id="UP000180215">
    <property type="component" value="Unassembled WGS sequence"/>
</dbReference>
<feature type="domain" description="Phosphoadenosine phosphosulphate reductase" evidence="1">
    <location>
        <begin position="12"/>
        <end position="176"/>
    </location>
</feature>
<evidence type="ECO:0000313" key="2">
    <source>
        <dbReference type="EMBL" id="OHV15916.1"/>
    </source>
</evidence>
<dbReference type="InterPro" id="IPR002500">
    <property type="entry name" value="PAPS_reduct_dom"/>
</dbReference>
<evidence type="ECO:0000313" key="3">
    <source>
        <dbReference type="Proteomes" id="UP000180215"/>
    </source>
</evidence>
<proteinExistence type="predicted"/>